<feature type="transmembrane region" description="Helical" evidence="8">
    <location>
        <begin position="21"/>
        <end position="45"/>
    </location>
</feature>
<feature type="transmembrane region" description="Helical" evidence="8">
    <location>
        <begin position="149"/>
        <end position="170"/>
    </location>
</feature>
<feature type="transmembrane region" description="Helical" evidence="8">
    <location>
        <begin position="211"/>
        <end position="229"/>
    </location>
</feature>
<evidence type="ECO:0000313" key="11">
    <source>
        <dbReference type="Proteomes" id="UP001180845"/>
    </source>
</evidence>
<dbReference type="PROSITE" id="PS50850">
    <property type="entry name" value="MFS"/>
    <property type="match status" value="1"/>
</dbReference>
<keyword evidence="4 8" id="KW-0812">Transmembrane</keyword>
<feature type="transmembrane region" description="Helical" evidence="8">
    <location>
        <begin position="338"/>
        <end position="359"/>
    </location>
</feature>
<evidence type="ECO:0000256" key="3">
    <source>
        <dbReference type="ARBA" id="ARBA00022475"/>
    </source>
</evidence>
<keyword evidence="5 8" id="KW-1133">Transmembrane helix</keyword>
<accession>A0AAE3ZH88</accession>
<feature type="region of interest" description="Disordered" evidence="7">
    <location>
        <begin position="474"/>
        <end position="538"/>
    </location>
</feature>
<keyword evidence="6 8" id="KW-0472">Membrane</keyword>
<dbReference type="AlphaFoldDB" id="A0AAE3ZH88"/>
<proteinExistence type="predicted"/>
<evidence type="ECO:0000256" key="4">
    <source>
        <dbReference type="ARBA" id="ARBA00022692"/>
    </source>
</evidence>
<dbReference type="PROSITE" id="PS00216">
    <property type="entry name" value="SUGAR_TRANSPORT_1"/>
    <property type="match status" value="1"/>
</dbReference>
<evidence type="ECO:0000256" key="1">
    <source>
        <dbReference type="ARBA" id="ARBA00004651"/>
    </source>
</evidence>
<dbReference type="Pfam" id="PF07690">
    <property type="entry name" value="MFS_1"/>
    <property type="match status" value="1"/>
</dbReference>
<evidence type="ECO:0000256" key="5">
    <source>
        <dbReference type="ARBA" id="ARBA00022989"/>
    </source>
</evidence>
<comment type="subcellular location">
    <subcellularLocation>
        <location evidence="1">Cell membrane</location>
        <topology evidence="1">Multi-pass membrane protein</topology>
    </subcellularLocation>
</comment>
<evidence type="ECO:0000256" key="2">
    <source>
        <dbReference type="ARBA" id="ARBA00022448"/>
    </source>
</evidence>
<dbReference type="Gene3D" id="1.20.1250.20">
    <property type="entry name" value="MFS general substrate transporter like domains"/>
    <property type="match status" value="1"/>
</dbReference>
<dbReference type="GO" id="GO:0005886">
    <property type="term" value="C:plasma membrane"/>
    <property type="evidence" value="ECO:0007669"/>
    <property type="project" value="UniProtKB-SubCell"/>
</dbReference>
<evidence type="ECO:0000256" key="8">
    <source>
        <dbReference type="SAM" id="Phobius"/>
    </source>
</evidence>
<feature type="transmembrane region" description="Helical" evidence="8">
    <location>
        <begin position="235"/>
        <end position="258"/>
    </location>
</feature>
<name>A0AAE3ZH88_9ACTN</name>
<organism evidence="10 11">
    <name type="scientific">Haloactinomyces albus</name>
    <dbReference type="NCBI Taxonomy" id="1352928"/>
    <lineage>
        <taxon>Bacteria</taxon>
        <taxon>Bacillati</taxon>
        <taxon>Actinomycetota</taxon>
        <taxon>Actinomycetes</taxon>
        <taxon>Actinopolysporales</taxon>
        <taxon>Actinopolysporaceae</taxon>
        <taxon>Haloactinomyces</taxon>
    </lineage>
</organism>
<dbReference type="CDD" id="cd17321">
    <property type="entry name" value="MFS_MMR_MDR_like"/>
    <property type="match status" value="1"/>
</dbReference>
<dbReference type="SUPFAM" id="SSF103473">
    <property type="entry name" value="MFS general substrate transporter"/>
    <property type="match status" value="1"/>
</dbReference>
<feature type="transmembrane region" description="Helical" evidence="8">
    <location>
        <begin position="176"/>
        <end position="199"/>
    </location>
</feature>
<dbReference type="PANTHER" id="PTHR42718">
    <property type="entry name" value="MAJOR FACILITATOR SUPERFAMILY MULTIDRUG TRANSPORTER MFSC"/>
    <property type="match status" value="1"/>
</dbReference>
<gene>
    <name evidence="10" type="ORF">JOF55_003759</name>
</gene>
<dbReference type="Proteomes" id="UP001180845">
    <property type="component" value="Unassembled WGS sequence"/>
</dbReference>
<evidence type="ECO:0000256" key="7">
    <source>
        <dbReference type="SAM" id="MobiDB-lite"/>
    </source>
</evidence>
<keyword evidence="3" id="KW-1003">Cell membrane</keyword>
<evidence type="ECO:0000313" key="10">
    <source>
        <dbReference type="EMBL" id="MDR7303578.1"/>
    </source>
</evidence>
<keyword evidence="2" id="KW-0813">Transport</keyword>
<feature type="transmembrane region" description="Helical" evidence="8">
    <location>
        <begin position="371"/>
        <end position="394"/>
    </location>
</feature>
<evidence type="ECO:0000256" key="6">
    <source>
        <dbReference type="ARBA" id="ARBA00023136"/>
    </source>
</evidence>
<feature type="transmembrane region" description="Helical" evidence="8">
    <location>
        <begin position="445"/>
        <end position="467"/>
    </location>
</feature>
<dbReference type="RefSeq" id="WP_310275985.1">
    <property type="nucleotide sequence ID" value="NZ_JAVDXW010000001.1"/>
</dbReference>
<dbReference type="InterPro" id="IPR011701">
    <property type="entry name" value="MFS"/>
</dbReference>
<dbReference type="PANTHER" id="PTHR42718:SF46">
    <property type="entry name" value="BLR6921 PROTEIN"/>
    <property type="match status" value="1"/>
</dbReference>
<sequence length="538" mass="55208">MDPSVVDRRQVDRSASSPPPWLVMAIACLGQFLVVLDVSVVNVALPAMRSGLGLSQAGMQWVVNAYVIAFAGFMLLGGRAADVFGRKRTFVAGIGVFTVASLAGGVAMAPWQLITARAIQGVGAAVLAPATLTLITGSFADESTRTRAIAVWTAVGAGGGAAGSLVGGVLTEFLSWRWVLLINVPVGALTMAGAVLWLAERRDQVRKRLDLPGAMLVSAGLALLAYGIVQTESAGWTAFGALFPLGVGLVVLAVFVVVEARLREPLMPLHVFRLRSVAAANAAMLASGGVMFCMWFFLTLYMQHVLGYTPLRTGLSFLPHSMGIILGAQVAPRLMRLLGAKTLAITGALIGAVGMVWQSTMTADGTYLGTILGPGILMALGAGLTATPVATVATSGAAPGETGLVSGLVNTSRQIGGALSLSVLSAVAAAHIHGSTHPDVLTAGYAAAFATGAAILVGAAVLMLVIFPGARAHQPSAASTATRRDRSGSAEHTDSGSAPLSGLHRDTRKSDRHGSRTGDHRGDSSHFGSTARSLPPGR</sequence>
<dbReference type="InterPro" id="IPR020846">
    <property type="entry name" value="MFS_dom"/>
</dbReference>
<feature type="compositionally biased region" description="Basic and acidic residues" evidence="7">
    <location>
        <begin position="503"/>
        <end position="524"/>
    </location>
</feature>
<keyword evidence="11" id="KW-1185">Reference proteome</keyword>
<evidence type="ECO:0000259" key="9">
    <source>
        <dbReference type="PROSITE" id="PS50850"/>
    </source>
</evidence>
<reference evidence="10" key="1">
    <citation type="submission" date="2023-07" db="EMBL/GenBank/DDBJ databases">
        <title>Sequencing the genomes of 1000 actinobacteria strains.</title>
        <authorList>
            <person name="Klenk H.-P."/>
        </authorList>
    </citation>
    <scope>NUCLEOTIDE SEQUENCE</scope>
    <source>
        <strain evidence="10">DSM 45977</strain>
    </source>
</reference>
<feature type="domain" description="Major facilitator superfamily (MFS) profile" evidence="9">
    <location>
        <begin position="23"/>
        <end position="471"/>
    </location>
</feature>
<feature type="transmembrane region" description="Helical" evidence="8">
    <location>
        <begin position="118"/>
        <end position="137"/>
    </location>
</feature>
<protein>
    <submittedName>
        <fullName evidence="10">EmrB/QacA subfamily drug resistance transporter</fullName>
    </submittedName>
</protein>
<dbReference type="EMBL" id="JAVDXW010000001">
    <property type="protein sequence ID" value="MDR7303578.1"/>
    <property type="molecule type" value="Genomic_DNA"/>
</dbReference>
<feature type="transmembrane region" description="Helical" evidence="8">
    <location>
        <begin position="279"/>
        <end position="302"/>
    </location>
</feature>
<feature type="compositionally biased region" description="Basic and acidic residues" evidence="7">
    <location>
        <begin position="482"/>
        <end position="494"/>
    </location>
</feature>
<dbReference type="InterPro" id="IPR036259">
    <property type="entry name" value="MFS_trans_sf"/>
</dbReference>
<feature type="transmembrane region" description="Helical" evidence="8">
    <location>
        <begin position="90"/>
        <end position="112"/>
    </location>
</feature>
<comment type="caution">
    <text evidence="10">The sequence shown here is derived from an EMBL/GenBank/DDBJ whole genome shotgun (WGS) entry which is preliminary data.</text>
</comment>
<dbReference type="Gene3D" id="1.20.1720.10">
    <property type="entry name" value="Multidrug resistance protein D"/>
    <property type="match status" value="1"/>
</dbReference>
<dbReference type="GO" id="GO:0022857">
    <property type="term" value="F:transmembrane transporter activity"/>
    <property type="evidence" value="ECO:0007669"/>
    <property type="project" value="InterPro"/>
</dbReference>
<dbReference type="InterPro" id="IPR005829">
    <property type="entry name" value="Sugar_transporter_CS"/>
</dbReference>
<feature type="transmembrane region" description="Helical" evidence="8">
    <location>
        <begin position="57"/>
        <end position="78"/>
    </location>
</feature>